<dbReference type="SUPFAM" id="SSF54909">
    <property type="entry name" value="Dimeric alpha+beta barrel"/>
    <property type="match status" value="1"/>
</dbReference>
<reference evidence="4 6" key="3">
    <citation type="submission" date="2019-07" db="EMBL/GenBank/DDBJ databases">
        <title>Ln-dependent methylotrophs.</title>
        <authorList>
            <person name="Tani A."/>
        </authorList>
    </citation>
    <scope>NUCLEOTIDE SEQUENCE [LARGE SCALE GENOMIC DNA]</scope>
    <source>
        <strain evidence="4 6">SM89A</strain>
    </source>
</reference>
<comment type="similarity">
    <text evidence="1">Belongs to the YciI family.</text>
</comment>
<dbReference type="Pfam" id="PF03795">
    <property type="entry name" value="YCII"/>
    <property type="match status" value="1"/>
</dbReference>
<dbReference type="EMBL" id="VJMF01000004">
    <property type="protein sequence ID" value="TRL38196.1"/>
    <property type="molecule type" value="Genomic_DNA"/>
</dbReference>
<accession>A0A2U1SSC7</accession>
<dbReference type="AlphaFoldDB" id="A0A2U1SSC7"/>
<feature type="domain" description="YCII-related" evidence="2">
    <location>
        <begin position="3"/>
        <end position="88"/>
    </location>
</feature>
<evidence type="ECO:0000313" key="3">
    <source>
        <dbReference type="EMBL" id="PWB94531.1"/>
    </source>
</evidence>
<proteinExistence type="inferred from homology"/>
<evidence type="ECO:0000313" key="4">
    <source>
        <dbReference type="EMBL" id="TRL38196.1"/>
    </source>
</evidence>
<dbReference type="Gene3D" id="3.30.70.1060">
    <property type="entry name" value="Dimeric alpha+beta barrel"/>
    <property type="match status" value="1"/>
</dbReference>
<evidence type="ECO:0000313" key="5">
    <source>
        <dbReference type="Proteomes" id="UP000245137"/>
    </source>
</evidence>
<dbReference type="Proteomes" id="UP000245137">
    <property type="component" value="Unassembled WGS sequence"/>
</dbReference>
<dbReference type="PANTHER" id="PTHR33606:SF3">
    <property type="entry name" value="PROTEIN YCII"/>
    <property type="match status" value="1"/>
</dbReference>
<name>A0A2U1SSC7_METSR</name>
<dbReference type="Proteomes" id="UP000316781">
    <property type="component" value="Unassembled WGS sequence"/>
</dbReference>
<comment type="caution">
    <text evidence="3">The sequence shown here is derived from an EMBL/GenBank/DDBJ whole genome shotgun (WGS) entry which is preliminary data.</text>
</comment>
<dbReference type="RefSeq" id="WP_108916615.1">
    <property type="nucleotide sequence ID" value="NZ_BGJY01000003.1"/>
</dbReference>
<protein>
    <submittedName>
        <fullName evidence="4">YciI family protein</fullName>
    </submittedName>
</protein>
<dbReference type="EMBL" id="PUIV01000007">
    <property type="protein sequence ID" value="PWB94531.1"/>
    <property type="molecule type" value="Genomic_DNA"/>
</dbReference>
<dbReference type="InterPro" id="IPR005545">
    <property type="entry name" value="YCII"/>
</dbReference>
<evidence type="ECO:0000313" key="6">
    <source>
        <dbReference type="Proteomes" id="UP000316781"/>
    </source>
</evidence>
<evidence type="ECO:0000259" key="2">
    <source>
        <dbReference type="Pfam" id="PF03795"/>
    </source>
</evidence>
<organism evidence="3 5">
    <name type="scientific">Methylosinus sporium</name>
    <dbReference type="NCBI Taxonomy" id="428"/>
    <lineage>
        <taxon>Bacteria</taxon>
        <taxon>Pseudomonadati</taxon>
        <taxon>Pseudomonadota</taxon>
        <taxon>Alphaproteobacteria</taxon>
        <taxon>Hyphomicrobiales</taxon>
        <taxon>Methylocystaceae</taxon>
        <taxon>Methylosinus</taxon>
    </lineage>
</organism>
<dbReference type="PANTHER" id="PTHR33606">
    <property type="entry name" value="PROTEIN YCII"/>
    <property type="match status" value="1"/>
</dbReference>
<dbReference type="InterPro" id="IPR011008">
    <property type="entry name" value="Dimeric_a/b-barrel"/>
</dbReference>
<keyword evidence="5" id="KW-1185">Reference proteome</keyword>
<reference evidence="3 5" key="1">
    <citation type="journal article" date="2018" name="Appl. Microbiol. Biotechnol.">
        <title>Co-cultivation of the strictly anaerobic methanogen Methanosarcina barkeri with aerobic methanotrophs in an oxygen-limited membrane bioreactor.</title>
        <authorList>
            <person name="In 't Zandt M.H."/>
            <person name="van den Bosch T.J.M."/>
            <person name="Rijkers R."/>
            <person name="van Kessel M.A.H.J."/>
            <person name="Jetten M.S.M."/>
            <person name="Welte C.U."/>
        </authorList>
    </citation>
    <scope>NUCLEOTIDE SEQUENCE [LARGE SCALE GENOMIC DNA]</scope>
    <source>
        <strain evidence="3 5">DSM 17706</strain>
    </source>
</reference>
<sequence length="95" mass="9993">MPLYAALCLDKPNHVELRLATREAHLAFLAANAAQVKLGGPFLDSAEKPVGSLLIVEAADVAAAQALLAEDPYAKAGLFASVEVKPWKRVVGAEL</sequence>
<reference evidence="3" key="2">
    <citation type="submission" date="2018-02" db="EMBL/GenBank/DDBJ databases">
        <authorList>
            <person name="Cohen D.B."/>
            <person name="Kent A.D."/>
        </authorList>
    </citation>
    <scope>NUCLEOTIDE SEQUENCE</scope>
    <source>
        <strain evidence="3">DSM 17706</strain>
    </source>
</reference>
<dbReference type="InterPro" id="IPR051807">
    <property type="entry name" value="Sec-metab_biosynth-assoc"/>
</dbReference>
<evidence type="ECO:0000256" key="1">
    <source>
        <dbReference type="ARBA" id="ARBA00007689"/>
    </source>
</evidence>
<gene>
    <name evidence="3" type="ORF">C5689_07295</name>
    <name evidence="4" type="ORF">FM996_00830</name>
</gene>